<protein>
    <submittedName>
        <fullName evidence="1">Uncharacterized protein</fullName>
    </submittedName>
</protein>
<dbReference type="Proteomes" id="UP000072189">
    <property type="component" value="Unassembled WGS sequence"/>
</dbReference>
<reference evidence="1 2" key="1">
    <citation type="journal article" date="2016" name="Front. Microbiol.">
        <title>Genomic Resource of Rice Seed Associated Bacteria.</title>
        <authorList>
            <person name="Midha S."/>
            <person name="Bansal K."/>
            <person name="Sharma S."/>
            <person name="Kumar N."/>
            <person name="Patil P.P."/>
            <person name="Chaudhry V."/>
            <person name="Patil P.B."/>
        </authorList>
    </citation>
    <scope>NUCLEOTIDE SEQUENCE [LARGE SCALE GENOMIC DNA]</scope>
    <source>
        <strain evidence="1 2">RSA3</strain>
    </source>
</reference>
<evidence type="ECO:0000313" key="2">
    <source>
        <dbReference type="Proteomes" id="UP000072189"/>
    </source>
</evidence>
<dbReference type="PATRIC" id="fig|2033.7.peg.1109"/>
<organism evidence="1 2">
    <name type="scientific">Microbacterium testaceum</name>
    <name type="common">Aureobacterium testaceum</name>
    <name type="synonym">Brevibacterium testaceum</name>
    <dbReference type="NCBI Taxonomy" id="2033"/>
    <lineage>
        <taxon>Bacteria</taxon>
        <taxon>Bacillati</taxon>
        <taxon>Actinomycetota</taxon>
        <taxon>Actinomycetes</taxon>
        <taxon>Micrococcales</taxon>
        <taxon>Microbacteriaceae</taxon>
        <taxon>Microbacterium</taxon>
    </lineage>
</organism>
<name>A0A147FAZ1_MICTE</name>
<sequence length="302" mass="32964">MSVGRSIEIQLKASNDTWSDPHRILLDEASGPVTVGRTRTGPSASGGKHVTLAPDSVPLTDVPRVAVELRAVPVPDADTGHGEPTSEIVRASVGATKDEWVLLHTSPQGWTRIHDRHCDIRLVEGDSYFIARQLGRAAMTRFARITLLKSDASGRAVLRPSASGDAPMTTRQIQELADEFSAHLRSIMFGARGPASPRGWVLAAILAINTPELRADYRNPSLRRVMASVEVESNHFYQADRWVSSFLELEAPPGLSVAEYLGHPDGLASLSNYESLLHIARVLYENRVVQAADIAKAKEKLR</sequence>
<accession>A0A147FAZ1</accession>
<dbReference type="AlphaFoldDB" id="A0A147FAZ1"/>
<gene>
    <name evidence="1" type="ORF">RSA3_03370</name>
</gene>
<proteinExistence type="predicted"/>
<dbReference type="EMBL" id="LDRV01000018">
    <property type="protein sequence ID" value="KTS13747.1"/>
    <property type="molecule type" value="Genomic_DNA"/>
</dbReference>
<evidence type="ECO:0000313" key="1">
    <source>
        <dbReference type="EMBL" id="KTS13747.1"/>
    </source>
</evidence>
<comment type="caution">
    <text evidence="1">The sequence shown here is derived from an EMBL/GenBank/DDBJ whole genome shotgun (WGS) entry which is preliminary data.</text>
</comment>